<accession>F4RFK5</accession>
<feature type="compositionally biased region" description="Polar residues" evidence="1">
    <location>
        <begin position="156"/>
        <end position="172"/>
    </location>
</feature>
<feature type="compositionally biased region" description="Basic and acidic residues" evidence="1">
    <location>
        <begin position="174"/>
        <end position="187"/>
    </location>
</feature>
<dbReference type="STRING" id="747676.F4RFK5"/>
<gene>
    <name evidence="2" type="ORF">MELLADRAFT_84385</name>
</gene>
<dbReference type="OrthoDB" id="2497916at2759"/>
<feature type="region of interest" description="Disordered" evidence="1">
    <location>
        <begin position="1"/>
        <end position="196"/>
    </location>
</feature>
<dbReference type="VEuPathDB" id="FungiDB:MELLADRAFT_84385"/>
<feature type="compositionally biased region" description="Basic residues" evidence="1">
    <location>
        <begin position="63"/>
        <end position="73"/>
    </location>
</feature>
<feature type="compositionally biased region" description="Polar residues" evidence="1">
    <location>
        <begin position="1"/>
        <end position="41"/>
    </location>
</feature>
<dbReference type="EMBL" id="GL883099">
    <property type="protein sequence ID" value="EGG08912.1"/>
    <property type="molecule type" value="Genomic_DNA"/>
</dbReference>
<dbReference type="RefSeq" id="XP_007407886.1">
    <property type="nucleotide sequence ID" value="XM_007407824.1"/>
</dbReference>
<evidence type="ECO:0000256" key="1">
    <source>
        <dbReference type="SAM" id="MobiDB-lite"/>
    </source>
</evidence>
<feature type="compositionally biased region" description="Polar residues" evidence="1">
    <location>
        <begin position="115"/>
        <end position="126"/>
    </location>
</feature>
<reference evidence="3" key="1">
    <citation type="journal article" date="2011" name="Proc. Natl. Acad. Sci. U.S.A.">
        <title>Obligate biotrophy features unraveled by the genomic analysis of rust fungi.</title>
        <authorList>
            <person name="Duplessis S."/>
            <person name="Cuomo C.A."/>
            <person name="Lin Y.-C."/>
            <person name="Aerts A."/>
            <person name="Tisserant E."/>
            <person name="Veneault-Fourrey C."/>
            <person name="Joly D.L."/>
            <person name="Hacquard S."/>
            <person name="Amselem J."/>
            <person name="Cantarel B.L."/>
            <person name="Chiu R."/>
            <person name="Coutinho P.M."/>
            <person name="Feau N."/>
            <person name="Field M."/>
            <person name="Frey P."/>
            <person name="Gelhaye E."/>
            <person name="Goldberg J."/>
            <person name="Grabherr M.G."/>
            <person name="Kodira C.D."/>
            <person name="Kohler A."/>
            <person name="Kuees U."/>
            <person name="Lindquist E.A."/>
            <person name="Lucas S.M."/>
            <person name="Mago R."/>
            <person name="Mauceli E."/>
            <person name="Morin E."/>
            <person name="Murat C."/>
            <person name="Pangilinan J.L."/>
            <person name="Park R."/>
            <person name="Pearson M."/>
            <person name="Quesneville H."/>
            <person name="Rouhier N."/>
            <person name="Sakthikumar S."/>
            <person name="Salamov A.A."/>
            <person name="Schmutz J."/>
            <person name="Selles B."/>
            <person name="Shapiro H."/>
            <person name="Tanguay P."/>
            <person name="Tuskan G.A."/>
            <person name="Henrissat B."/>
            <person name="Van de Peer Y."/>
            <person name="Rouze P."/>
            <person name="Ellis J.G."/>
            <person name="Dodds P.N."/>
            <person name="Schein J.E."/>
            <person name="Zhong S."/>
            <person name="Hamelin R.C."/>
            <person name="Grigoriev I.V."/>
            <person name="Szabo L.J."/>
            <person name="Martin F."/>
        </authorList>
    </citation>
    <scope>NUCLEOTIDE SEQUENCE [LARGE SCALE GENOMIC DNA]</scope>
    <source>
        <strain evidence="3">98AG31 / pathotype 3-4-7</strain>
    </source>
</reference>
<feature type="compositionally biased region" description="Polar residues" evidence="1">
    <location>
        <begin position="49"/>
        <end position="62"/>
    </location>
</feature>
<protein>
    <submittedName>
        <fullName evidence="2">Uncharacterized protein</fullName>
    </submittedName>
</protein>
<name>F4RFK5_MELLP</name>
<proteinExistence type="predicted"/>
<organism evidence="3">
    <name type="scientific">Melampsora larici-populina (strain 98AG31 / pathotype 3-4-7)</name>
    <name type="common">Poplar leaf rust fungus</name>
    <dbReference type="NCBI Taxonomy" id="747676"/>
    <lineage>
        <taxon>Eukaryota</taxon>
        <taxon>Fungi</taxon>
        <taxon>Dikarya</taxon>
        <taxon>Basidiomycota</taxon>
        <taxon>Pucciniomycotina</taxon>
        <taxon>Pucciniomycetes</taxon>
        <taxon>Pucciniales</taxon>
        <taxon>Melampsoraceae</taxon>
        <taxon>Melampsora</taxon>
    </lineage>
</organism>
<evidence type="ECO:0000313" key="3">
    <source>
        <dbReference type="Proteomes" id="UP000001072"/>
    </source>
</evidence>
<evidence type="ECO:0000313" key="2">
    <source>
        <dbReference type="EMBL" id="EGG08912.1"/>
    </source>
</evidence>
<dbReference type="Proteomes" id="UP000001072">
    <property type="component" value="Unassembled WGS sequence"/>
</dbReference>
<dbReference type="AlphaFoldDB" id="F4RFK5"/>
<dbReference type="GeneID" id="18933465"/>
<dbReference type="InParanoid" id="F4RFK5"/>
<sequence length="570" mass="64846">MKSGSQRTQTSQRAIASQISPQQEQSNRNTPSISGSRASTRSQKRKLTQNHPSSPSPVSTRTQRYRPYQRSKRSQPSLPTQQSTHGNTPRASVSRSTRYQNRHHQREQTEELESHNSQLSNPTEGNQKNEEEDDEIPQKPAKESQREDSEEPFNQKDLNLFNTGSDDNNVTDESPYKPEDSSERNSSEGEDDYPYVNLATKAATVRPAARTMSKNHSGQTALPSHMTAAHSQSFERIANWADLDQDARTVGRKLCNVTGSDDQFHACVVATLSMRQEMVVLSNQLDEIKQQISKISRGRGSSWKDEEHTELKAVVRSTAVKKIMDGDIQAYTAKENKVINEDPLPFCLYGKVMTEILGKPSEWKKEYLPPRYGVDPDNKSSRAFHSLVNTALKEVRKDFETVLLQNIYLPDRKTPRVDAPVPILDTVIVKLYQKEHGVSGQVLVTKEVLDKVGYLRSSRYAWVRMQAIHWGLNCNNKNFKYGSRSLWDVIDEQLEYLRSKSTRYRHAFFTLCDQNDIDRIDGTKNFAQLKDSTDFSLPSEAQIEEEIEYLNQTFGTEQSPEEASHVLVEG</sequence>
<dbReference type="HOGENOM" id="CLU_034672_0_0_1"/>
<feature type="compositionally biased region" description="Polar residues" evidence="1">
    <location>
        <begin position="74"/>
        <end position="99"/>
    </location>
</feature>
<feature type="compositionally biased region" description="Basic and acidic residues" evidence="1">
    <location>
        <begin position="136"/>
        <end position="147"/>
    </location>
</feature>
<keyword evidence="3" id="KW-1185">Reference proteome</keyword>
<dbReference type="KEGG" id="mlr:MELLADRAFT_84385"/>